<dbReference type="SUPFAM" id="SSF51735">
    <property type="entry name" value="NAD(P)-binding Rossmann-fold domains"/>
    <property type="match status" value="1"/>
</dbReference>
<dbReference type="PROSITE" id="PS50102">
    <property type="entry name" value="RRM"/>
    <property type="match status" value="2"/>
</dbReference>
<dbReference type="Gene3D" id="3.40.50.720">
    <property type="entry name" value="NAD(P)-binding Rossmann-like Domain"/>
    <property type="match status" value="1"/>
</dbReference>
<organism evidence="8 9">
    <name type="scientific">Malassezia obtusa</name>
    <dbReference type="NCBI Taxonomy" id="76774"/>
    <lineage>
        <taxon>Eukaryota</taxon>
        <taxon>Fungi</taxon>
        <taxon>Dikarya</taxon>
        <taxon>Basidiomycota</taxon>
        <taxon>Ustilaginomycotina</taxon>
        <taxon>Malasseziomycetes</taxon>
        <taxon>Malasseziales</taxon>
        <taxon>Malasseziaceae</taxon>
        <taxon>Malassezia</taxon>
    </lineage>
</organism>
<evidence type="ECO:0000256" key="2">
    <source>
        <dbReference type="ARBA" id="ARBA00023002"/>
    </source>
</evidence>
<dbReference type="InterPro" id="IPR046346">
    <property type="entry name" value="Aminoacid_DH-like_N_sf"/>
</dbReference>
<evidence type="ECO:0000313" key="8">
    <source>
        <dbReference type="EMBL" id="WFD02510.1"/>
    </source>
</evidence>
<dbReference type="SUPFAM" id="SSF54928">
    <property type="entry name" value="RNA-binding domain, RBD"/>
    <property type="match status" value="1"/>
</dbReference>
<dbReference type="InterPro" id="IPR055480">
    <property type="entry name" value="NAD-GDH_N"/>
</dbReference>
<dbReference type="InterPro" id="IPR035979">
    <property type="entry name" value="RBD_domain_sf"/>
</dbReference>
<feature type="region of interest" description="Disordered" evidence="6">
    <location>
        <begin position="197"/>
        <end position="271"/>
    </location>
</feature>
<dbReference type="GO" id="GO:0004352">
    <property type="term" value="F:glutamate dehydrogenase (NAD+) activity"/>
    <property type="evidence" value="ECO:0007669"/>
    <property type="project" value="UniProtKB-EC"/>
</dbReference>
<dbReference type="GO" id="GO:0003723">
    <property type="term" value="F:RNA binding"/>
    <property type="evidence" value="ECO:0007669"/>
    <property type="project" value="UniProtKB-UniRule"/>
</dbReference>
<protein>
    <submittedName>
        <fullName evidence="8">Glutamate dehydrogenase</fullName>
        <ecNumber evidence="8">1.4.1.2</ecNumber>
    </submittedName>
</protein>
<feature type="domain" description="RRM" evidence="7">
    <location>
        <begin position="71"/>
        <end position="158"/>
    </location>
</feature>
<dbReference type="Pfam" id="PF23152">
    <property type="entry name" value="GDH_2nd"/>
    <property type="match status" value="1"/>
</dbReference>
<name>A0AAF0IRE9_9BASI</name>
<dbReference type="PANTHER" id="PTHR11606">
    <property type="entry name" value="GLUTAMATE DEHYDROGENASE"/>
    <property type="match status" value="1"/>
</dbReference>
<feature type="compositionally biased region" description="Acidic residues" evidence="6">
    <location>
        <begin position="217"/>
        <end position="262"/>
    </location>
</feature>
<feature type="region of interest" description="Disordered" evidence="6">
    <location>
        <begin position="665"/>
        <end position="690"/>
    </location>
</feature>
<dbReference type="Pfam" id="PF00208">
    <property type="entry name" value="ELFV_dehydrog"/>
    <property type="match status" value="1"/>
</dbReference>
<evidence type="ECO:0000256" key="4">
    <source>
        <dbReference type="PROSITE-ProRule" id="PRU00176"/>
    </source>
</evidence>
<dbReference type="InterPro" id="IPR036291">
    <property type="entry name" value="NAD(P)-bd_dom_sf"/>
</dbReference>
<feature type="domain" description="RRM" evidence="7">
    <location>
        <begin position="278"/>
        <end position="349"/>
    </location>
</feature>
<dbReference type="CDD" id="cd12676">
    <property type="entry name" value="RRM3_Nop4p"/>
    <property type="match status" value="1"/>
</dbReference>
<dbReference type="SMART" id="SM00360">
    <property type="entry name" value="RRM"/>
    <property type="match status" value="3"/>
</dbReference>
<comment type="similarity">
    <text evidence="1">Belongs to the Glu/Leu/Phe/Val dehydrogenases family.</text>
</comment>
<dbReference type="InterPro" id="IPR006096">
    <property type="entry name" value="Glu/Leu/Phe/Val/Trp_DH_C"/>
</dbReference>
<evidence type="ECO:0000256" key="3">
    <source>
        <dbReference type="ARBA" id="ARBA00023027"/>
    </source>
</evidence>
<dbReference type="InterPro" id="IPR056365">
    <property type="entry name" value="NAD-GDH_2nd"/>
</dbReference>
<reference evidence="8" key="1">
    <citation type="submission" date="2023-03" db="EMBL/GenBank/DDBJ databases">
        <title>Mating type loci evolution in Malassezia.</title>
        <authorList>
            <person name="Coelho M.A."/>
        </authorList>
    </citation>
    <scope>NUCLEOTIDE SEQUENCE</scope>
    <source>
        <strain evidence="8">CBS 7876</strain>
    </source>
</reference>
<dbReference type="Proteomes" id="UP001214603">
    <property type="component" value="Chromosome 2"/>
</dbReference>
<dbReference type="Gene3D" id="3.30.70.330">
    <property type="match status" value="2"/>
</dbReference>
<gene>
    <name evidence="8" type="primary">GDH2</name>
    <name evidence="8" type="ORF">MOBT1_001193</name>
</gene>
<dbReference type="EC" id="1.4.1.2" evidence="8"/>
<keyword evidence="4" id="KW-0694">RNA-binding</keyword>
<dbReference type="SMART" id="SM00839">
    <property type="entry name" value="ELFV_dehydrog"/>
    <property type="match status" value="1"/>
</dbReference>
<evidence type="ECO:0000256" key="5">
    <source>
        <dbReference type="SAM" id="Coils"/>
    </source>
</evidence>
<evidence type="ECO:0000313" key="9">
    <source>
        <dbReference type="Proteomes" id="UP001214603"/>
    </source>
</evidence>
<keyword evidence="9" id="KW-1185">Reference proteome</keyword>
<feature type="coiled-coil region" evidence="5">
    <location>
        <begin position="36"/>
        <end position="70"/>
    </location>
</feature>
<sequence>MDAVSKLHAHQFKGAQLSVGLKKRLDGAMRLEQHMRSDTLQKRQSMKKKIEELNADAWSLKENQQGLSRESRVIVRNLPFDITLEDLRAIFLPYGPIYDITVPSQASEESESKPARGRGFAFVWFVSRADAARALESVNGVSLRHGAAEQAALKKAKGKKGRETAKEALDQVQATAQPARPVAVDWSLSQKDWLARADEEADAPIEEANTGAKRDREDDEDEDDEDEDDEDDEQEDEDDEENEEEDESESGSDEAEDEDVVDEASKPQNKLATTDTGTILFIRNLPYQATEQELKDLFRSFGPLRYAKITMDSATNRSRGTGFVCFWKRESADAALHDAELVQRETASSSVLDSKGPKSNPFTVPSVMTADPSAPLVARFTLHGRVLHVVRAVTREHASQLETAARKTREKSDNRNTWLLREGVPLPNTELAKSLSDKEVERRMQSFSVRRAQLGANPSLHVSKTRLAVHQLPLFVTDKMLKRMALHALRAFTEEVKANARPDLDEDEKADKTTSPNIKETKGDAGKKRPPPSLVIQSKVVRQNERVDPLTGTGRSRGYGFLEMRSFPHALKVLRWANGNRALGELFTSWWKEELSAQIAKIKSAEAPTDEQRLYMKRMESTLHDLQESGNKALKSEVRGTLRIEFSIENVVTVRKRALRQDQAREKRVKRQKLETATAAETAEEAGPSDRVRALAAQKVQEEVKRRNAVGSMIGKKLFADKQSQAVKVQEILEENGFIPQELIASEVAWFYEKLGIDDTYFAMETAETIASNILSLYGAKITEYTQHTGRLKVDLQKRSEDSAVFIHSSPAGVSRGEGPQWERIIDEEYLNSSSVQKAYRLETYRSKGMALASSPEHLRCYFLRRCDFAAPIPERDSPEFRNIRAVSDKTFLSKVSEHTLSIYQGVMNEALRRQGPVMEMYEVVGTQERRIVIGYRMGTTSNFFSALSDLYHFYGLYSSRKYVEQFSNDITIISIYLNPLPNSNAPPIENSIHQVLKEVSLIYVLPDNPFFMTGDSRSTHAVQEATYAYVGWLFAQHFCNRLGSAYEALRKILDESDSHQAAVLNDIKLRLREETFTRQSIYEVIQSFPNIVRLLYVHFANTHYPGQQEQDLAPTLSHQRLTRETLLSDEQLRDFIIKSANNSHERQVFLALLSFNKSLLKTNFYTSTKVALSFRLDPSFLPESEYPMKPYGIVFVVGSEFRGFHVRFSDVARGGIRVIRSRNRENYSINQRTLFDENYGLARTQHLKNKDIPEGGAKGTILPNMDANPRVVFEKYVDAILDLLIKGSTPGVKEEIVDLIGKEEILFFGPDEGTAPFMDWGAEHARSRGAPWWKSFTTGKSAAKLGGIPHDTFGMTSQSIRQYVLGIYEKHNLKEEEVTKVQTGGPDGDLGSNEILLSKDKTVAVIDGSGVAHDPAGLDRDELRRLARGRKMVSHFDTSKLSPEGYLVLVDDRNVRLPSGEVVADGVAFRNRAHLLYKADLFVPCGGRPDSIQIGNVNEMCDEDGKCHFKYIVEGANLFLSRQARLELERHGVVLYPDASANKGGVTSSSLEVLVGLALTDQQYVENMLFHDDKPTQFYMDYVRDIQGIIKRNARAEFEAIWREHEQTGKFRSVISTELSTTLIRLSEELITTNLYNQAKLREAVLRHVFPQSLVEKSGLEEVIRLVPESYLRSAFAAQVAASFIYAKGPRASHVDFYNHIEHLLQSV</sequence>
<proteinExistence type="inferred from homology"/>
<feature type="region of interest" description="Disordered" evidence="6">
    <location>
        <begin position="502"/>
        <end position="542"/>
    </location>
</feature>
<keyword evidence="2 8" id="KW-0560">Oxidoreductase</keyword>
<dbReference type="InterPro" id="IPR034808">
    <property type="entry name" value="Nop4p_RRM3"/>
</dbReference>
<dbReference type="FunFam" id="3.30.70.330:FF:000406">
    <property type="entry name" value="Related to Nucleolar protein NOP4"/>
    <property type="match status" value="1"/>
</dbReference>
<dbReference type="Pfam" id="PF23147">
    <property type="entry name" value="GDH2_N"/>
    <property type="match status" value="1"/>
</dbReference>
<evidence type="ECO:0000256" key="1">
    <source>
        <dbReference type="ARBA" id="ARBA00006382"/>
    </source>
</evidence>
<accession>A0AAF0IRE9</accession>
<dbReference type="EMBL" id="CP119935">
    <property type="protein sequence ID" value="WFD02510.1"/>
    <property type="molecule type" value="Genomic_DNA"/>
</dbReference>
<dbReference type="Pfam" id="PF00076">
    <property type="entry name" value="RRM_1"/>
    <property type="match status" value="2"/>
</dbReference>
<keyword evidence="5" id="KW-0175">Coiled coil</keyword>
<evidence type="ECO:0000259" key="7">
    <source>
        <dbReference type="PROSITE" id="PS50102"/>
    </source>
</evidence>
<dbReference type="PANTHER" id="PTHR11606:SF24">
    <property type="entry name" value="NAD-SPECIFIC GLUTAMATE DEHYDROGENASE"/>
    <property type="match status" value="1"/>
</dbReference>
<keyword evidence="3" id="KW-0520">NAD</keyword>
<dbReference type="GO" id="GO:0006538">
    <property type="term" value="P:L-glutamate catabolic process"/>
    <property type="evidence" value="ECO:0007669"/>
    <property type="project" value="TreeGrafter"/>
</dbReference>
<dbReference type="GO" id="GO:0005739">
    <property type="term" value="C:mitochondrion"/>
    <property type="evidence" value="ECO:0007669"/>
    <property type="project" value="TreeGrafter"/>
</dbReference>
<dbReference type="SUPFAM" id="SSF53223">
    <property type="entry name" value="Aminoacid dehydrogenase-like, N-terminal domain"/>
    <property type="match status" value="1"/>
</dbReference>
<dbReference type="InterPro" id="IPR012677">
    <property type="entry name" value="Nucleotide-bd_a/b_plait_sf"/>
</dbReference>
<dbReference type="InterPro" id="IPR000504">
    <property type="entry name" value="RRM_dom"/>
</dbReference>
<evidence type="ECO:0000256" key="6">
    <source>
        <dbReference type="SAM" id="MobiDB-lite"/>
    </source>
</evidence>